<reference evidence="4" key="1">
    <citation type="submission" date="2016-11" db="UniProtKB">
        <authorList>
            <consortium name="WormBaseParasite"/>
        </authorList>
    </citation>
    <scope>IDENTIFICATION</scope>
</reference>
<proteinExistence type="inferred from homology"/>
<dbReference type="CDD" id="cd00885">
    <property type="entry name" value="cinA"/>
    <property type="match status" value="1"/>
</dbReference>
<evidence type="ECO:0000259" key="2">
    <source>
        <dbReference type="SMART" id="SM00852"/>
    </source>
</evidence>
<accession>A0A1I7SRY3</accession>
<feature type="domain" description="MoaB/Mog" evidence="2">
    <location>
        <begin position="26"/>
        <end position="199"/>
    </location>
</feature>
<dbReference type="InterPro" id="IPR036425">
    <property type="entry name" value="MoaB/Mog-like_dom_sf"/>
</dbReference>
<dbReference type="WBParaSite" id="BXY_1580000.1">
    <property type="protein sequence ID" value="BXY_1580000.1"/>
    <property type="gene ID" value="BXY_1580000"/>
</dbReference>
<dbReference type="SMART" id="SM00852">
    <property type="entry name" value="MoCF_biosynth"/>
    <property type="match status" value="1"/>
</dbReference>
<evidence type="ECO:0000313" key="3">
    <source>
        <dbReference type="Proteomes" id="UP000095284"/>
    </source>
</evidence>
<comment type="similarity">
    <text evidence="1">In the N-terminal section; belongs to the MoaB/Mog family.</text>
</comment>
<dbReference type="InterPro" id="IPR056596">
    <property type="entry name" value="FLAD1_M"/>
</dbReference>
<dbReference type="Proteomes" id="UP000095284">
    <property type="component" value="Unplaced"/>
</dbReference>
<dbReference type="PANTHER" id="PTHR13939:SF0">
    <property type="entry name" value="NMN AMIDOHYDROLASE-LIKE PROTEIN YFAY"/>
    <property type="match status" value="1"/>
</dbReference>
<dbReference type="InterPro" id="IPR050101">
    <property type="entry name" value="CinA"/>
</dbReference>
<dbReference type="AlphaFoldDB" id="A0A1I7SRY3"/>
<dbReference type="Pfam" id="PF24102">
    <property type="entry name" value="FLAD1_M"/>
    <property type="match status" value="1"/>
</dbReference>
<name>A0A1I7SRY3_BURXY</name>
<dbReference type="PANTHER" id="PTHR13939">
    <property type="entry name" value="NICOTINAMIDE-NUCLEOTIDE AMIDOHYDROLASE PNCC"/>
    <property type="match status" value="1"/>
</dbReference>
<dbReference type="Gene3D" id="3.40.980.10">
    <property type="entry name" value="MoaB/Mog-like domain"/>
    <property type="match status" value="1"/>
</dbReference>
<dbReference type="InterPro" id="IPR001453">
    <property type="entry name" value="MoaB/Mog_dom"/>
</dbReference>
<dbReference type="Pfam" id="PF00994">
    <property type="entry name" value="MoCF_biosynth"/>
    <property type="match status" value="1"/>
</dbReference>
<evidence type="ECO:0000313" key="4">
    <source>
        <dbReference type="WBParaSite" id="BXY_1580000.1"/>
    </source>
</evidence>
<protein>
    <submittedName>
        <fullName evidence="4">MoCF_biosynth domain-containing protein</fullName>
    </submittedName>
</protein>
<dbReference type="SUPFAM" id="SSF53218">
    <property type="entry name" value="Molybdenum cofactor biosynthesis proteins"/>
    <property type="match status" value="1"/>
</dbReference>
<organism evidence="3 4">
    <name type="scientific">Bursaphelenchus xylophilus</name>
    <name type="common">Pinewood nematode worm</name>
    <name type="synonym">Aphelenchoides xylophilus</name>
    <dbReference type="NCBI Taxonomy" id="6326"/>
    <lineage>
        <taxon>Eukaryota</taxon>
        <taxon>Metazoa</taxon>
        <taxon>Ecdysozoa</taxon>
        <taxon>Nematoda</taxon>
        <taxon>Chromadorea</taxon>
        <taxon>Rhabditida</taxon>
        <taxon>Tylenchina</taxon>
        <taxon>Tylenchomorpha</taxon>
        <taxon>Aphelenchoidea</taxon>
        <taxon>Aphelenchoididae</taxon>
        <taxon>Bursaphelenchus</taxon>
    </lineage>
</organism>
<sequence length="283" mass="32084">MVRESFWQTSSSPDGRNTWTRRPTCGILVIGDEILNGSTIDTNSHYLCAKLHKRGVGVKKIAVIGDNVNEIASEIRLFSGLYDVVLTTGGIGPTHDDRTFEGLGMAFDEELEINKELFQVVEVFLKKTKLADVDSAVEKFCKIPKAAQLLWGEEAAPQTPEQMTIFPSVQLKNVICFPGVPKFCRLAYDQLENTLFPRDRARNFYNETLYLKRNEVYLQENLTKIAETFKNRPNVTIGSYPIMDNNYFKTKLVVEAADPAEGMEAMEKLKSEFKGQEGVWNYF</sequence>
<evidence type="ECO:0000256" key="1">
    <source>
        <dbReference type="ARBA" id="ARBA00007589"/>
    </source>
</evidence>